<dbReference type="EC" id="3.4.24.-" evidence="7"/>
<feature type="domain" description="Peptidase M16 C-terminal" evidence="6">
    <location>
        <begin position="167"/>
        <end position="339"/>
    </location>
</feature>
<dbReference type="InterPro" id="IPR011765">
    <property type="entry name" value="Pept_M16_N"/>
</dbReference>
<evidence type="ECO:0000259" key="5">
    <source>
        <dbReference type="Pfam" id="PF00675"/>
    </source>
</evidence>
<proteinExistence type="inferred from homology"/>
<evidence type="ECO:0000259" key="6">
    <source>
        <dbReference type="Pfam" id="PF05193"/>
    </source>
</evidence>
<name>A0A212KLP2_9PROT</name>
<evidence type="ECO:0000256" key="3">
    <source>
        <dbReference type="ARBA" id="ARBA00023049"/>
    </source>
</evidence>
<dbReference type="GO" id="GO:0006508">
    <property type="term" value="P:proteolysis"/>
    <property type="evidence" value="ECO:0007669"/>
    <property type="project" value="InterPro"/>
</dbReference>
<reference evidence="7" key="1">
    <citation type="submission" date="2016-04" db="EMBL/GenBank/DDBJ databases">
        <authorList>
            <person name="Evans L.H."/>
            <person name="Alamgir A."/>
            <person name="Owens N."/>
            <person name="Weber N.D."/>
            <person name="Virtaneva K."/>
            <person name="Barbian K."/>
            <person name="Babar A."/>
            <person name="Rosenke K."/>
        </authorList>
    </citation>
    <scope>NUCLEOTIDE SEQUENCE</scope>
    <source>
        <strain evidence="7">86</strain>
    </source>
</reference>
<dbReference type="GO" id="GO:0046872">
    <property type="term" value="F:metal ion binding"/>
    <property type="evidence" value="ECO:0007669"/>
    <property type="project" value="InterPro"/>
</dbReference>
<comment type="cofactor">
    <cofactor evidence="1">
        <name>Zn(2+)</name>
        <dbReference type="ChEBI" id="CHEBI:29105"/>
    </cofactor>
</comment>
<dbReference type="InterPro" id="IPR050361">
    <property type="entry name" value="MPP/UQCRC_Complex"/>
</dbReference>
<evidence type="ECO:0000313" key="7">
    <source>
        <dbReference type="EMBL" id="SBW12591.1"/>
    </source>
</evidence>
<accession>A0A212KLP2</accession>
<comment type="similarity">
    <text evidence="2 4">Belongs to the peptidase M16 family.</text>
</comment>
<dbReference type="Pfam" id="PF05193">
    <property type="entry name" value="Peptidase_M16_C"/>
    <property type="match status" value="1"/>
</dbReference>
<dbReference type="PANTHER" id="PTHR11851">
    <property type="entry name" value="METALLOPROTEASE"/>
    <property type="match status" value="1"/>
</dbReference>
<dbReference type="InterPro" id="IPR001431">
    <property type="entry name" value="Pept_M16_Zn_BS"/>
</dbReference>
<evidence type="ECO:0000256" key="2">
    <source>
        <dbReference type="ARBA" id="ARBA00007261"/>
    </source>
</evidence>
<keyword evidence="7" id="KW-0378">Hydrolase</keyword>
<dbReference type="GO" id="GO:0004222">
    <property type="term" value="F:metalloendopeptidase activity"/>
    <property type="evidence" value="ECO:0007669"/>
    <property type="project" value="InterPro"/>
</dbReference>
<dbReference type="FunFam" id="3.30.830.10:FF:000008">
    <property type="entry name" value="Mitochondrial-processing peptidase subunit beta"/>
    <property type="match status" value="1"/>
</dbReference>
<dbReference type="EMBL" id="FLUO01000003">
    <property type="protein sequence ID" value="SBW12591.1"/>
    <property type="molecule type" value="Genomic_DNA"/>
</dbReference>
<keyword evidence="3" id="KW-0645">Protease</keyword>
<dbReference type="SUPFAM" id="SSF63411">
    <property type="entry name" value="LuxS/MPP-like metallohydrolase"/>
    <property type="match status" value="2"/>
</dbReference>
<dbReference type="Gene3D" id="3.30.830.10">
    <property type="entry name" value="Metalloenzyme, LuxS/M16 peptidase-like"/>
    <property type="match status" value="2"/>
</dbReference>
<dbReference type="PROSITE" id="PS00143">
    <property type="entry name" value="INSULINASE"/>
    <property type="match status" value="1"/>
</dbReference>
<sequence>MAVKVTTLDNGLRVVSDEMPGMDTVSIGAWVGVGARSEPAHLNGVSHLLEHMAFKGTERRTARAIAEEIEAVGGHINAYTSRETTAYYAKVLKDDLPLAVDIVGDILQHSTLDPVELDRERQVVVQEIGQAIDTPDDIIFDWFQQTAYPDQAIGRPVLGTAEIVRGLSRETIFDFMRAGYTAPQIVVSAAGGLDHARFLDLVQETFGGISPQPSAAADARATYAGGHYREERDLEQTHLVLGFEGVSYQDDDYYALAVMSALFGGGMSSRLFQEVREQRGLAYSIYAYASSYVDTGMFTIYAGTSPEDIPEMVAVVADECAKLSSTLTEAEVARARAQLRASTIMGMESTSSRCEHRARQLMIFGEPLSAEDTIARIDAVDLDAVRRITERVLKSPITTAAVGPLDHLESDAALARRFAF</sequence>
<evidence type="ECO:0000256" key="1">
    <source>
        <dbReference type="ARBA" id="ARBA00001947"/>
    </source>
</evidence>
<evidence type="ECO:0000256" key="4">
    <source>
        <dbReference type="RuleBase" id="RU004447"/>
    </source>
</evidence>
<dbReference type="Pfam" id="PF00675">
    <property type="entry name" value="Peptidase_M16"/>
    <property type="match status" value="1"/>
</dbReference>
<protein>
    <submittedName>
        <fullName evidence="7">Putative enzyme</fullName>
        <ecNumber evidence="7">3.4.24.-</ecNumber>
    </submittedName>
</protein>
<keyword evidence="3" id="KW-0482">Metalloprotease</keyword>
<dbReference type="InterPro" id="IPR011249">
    <property type="entry name" value="Metalloenz_LuxS/M16"/>
</dbReference>
<dbReference type="InterPro" id="IPR007863">
    <property type="entry name" value="Peptidase_M16_C"/>
</dbReference>
<organism evidence="7">
    <name type="scientific">uncultured Alphaproteobacteria bacterium</name>
    <dbReference type="NCBI Taxonomy" id="91750"/>
    <lineage>
        <taxon>Bacteria</taxon>
        <taxon>Pseudomonadati</taxon>
        <taxon>Pseudomonadota</taxon>
        <taxon>Alphaproteobacteria</taxon>
        <taxon>environmental samples</taxon>
    </lineage>
</organism>
<feature type="domain" description="Peptidase M16 N-terminal" evidence="5">
    <location>
        <begin position="13"/>
        <end position="160"/>
    </location>
</feature>
<dbReference type="AlphaFoldDB" id="A0A212KLP2"/>
<dbReference type="PANTHER" id="PTHR11851:SF49">
    <property type="entry name" value="MITOCHONDRIAL-PROCESSING PEPTIDASE SUBUNIT ALPHA"/>
    <property type="match status" value="1"/>
</dbReference>
<gene>
    <name evidence="7" type="ORF">KL86APRO_30107</name>
</gene>